<feature type="compositionally biased region" description="Polar residues" evidence="1">
    <location>
        <begin position="84"/>
        <end position="96"/>
    </location>
</feature>
<proteinExistence type="predicted"/>
<feature type="compositionally biased region" description="Basic and acidic residues" evidence="1">
    <location>
        <begin position="483"/>
        <end position="494"/>
    </location>
</feature>
<feature type="non-terminal residue" evidence="2">
    <location>
        <position position="1"/>
    </location>
</feature>
<feature type="compositionally biased region" description="Low complexity" evidence="1">
    <location>
        <begin position="463"/>
        <end position="472"/>
    </location>
</feature>
<accession>A0A147BC79</accession>
<feature type="region of interest" description="Disordered" evidence="1">
    <location>
        <begin position="58"/>
        <end position="99"/>
    </location>
</feature>
<reference evidence="2" key="1">
    <citation type="journal article" date="2018" name="PLoS Negl. Trop. Dis.">
        <title>Sialome diversity of ticks revealed by RNAseq of single tick salivary glands.</title>
        <authorList>
            <person name="Perner J."/>
            <person name="Kropackova S."/>
            <person name="Kopacek P."/>
            <person name="Ribeiro J.M."/>
        </authorList>
    </citation>
    <scope>NUCLEOTIDE SEQUENCE</scope>
    <source>
        <strain evidence="2">Siblings of single egg batch collected in Ceske Budejovice</strain>
        <tissue evidence="2">Salivary glands</tissue>
    </source>
</reference>
<feature type="region of interest" description="Disordered" evidence="1">
    <location>
        <begin position="367"/>
        <end position="398"/>
    </location>
</feature>
<feature type="compositionally biased region" description="Basic and acidic residues" evidence="1">
    <location>
        <begin position="376"/>
        <end position="393"/>
    </location>
</feature>
<evidence type="ECO:0000313" key="2">
    <source>
        <dbReference type="EMBL" id="JAR88386.1"/>
    </source>
</evidence>
<dbReference type="EMBL" id="GEGO01007018">
    <property type="protein sequence ID" value="JAR88386.1"/>
    <property type="molecule type" value="Transcribed_RNA"/>
</dbReference>
<feature type="compositionally biased region" description="Low complexity" evidence="1">
    <location>
        <begin position="281"/>
        <end position="306"/>
    </location>
</feature>
<organism evidence="2">
    <name type="scientific">Ixodes ricinus</name>
    <name type="common">Common tick</name>
    <name type="synonym">Acarus ricinus</name>
    <dbReference type="NCBI Taxonomy" id="34613"/>
    <lineage>
        <taxon>Eukaryota</taxon>
        <taxon>Metazoa</taxon>
        <taxon>Ecdysozoa</taxon>
        <taxon>Arthropoda</taxon>
        <taxon>Chelicerata</taxon>
        <taxon>Arachnida</taxon>
        <taxon>Acari</taxon>
        <taxon>Parasitiformes</taxon>
        <taxon>Ixodida</taxon>
        <taxon>Ixodoidea</taxon>
        <taxon>Ixodidae</taxon>
        <taxon>Ixodinae</taxon>
        <taxon>Ixodes</taxon>
    </lineage>
</organism>
<feature type="region of interest" description="Disordered" evidence="1">
    <location>
        <begin position="463"/>
        <end position="709"/>
    </location>
</feature>
<feature type="compositionally biased region" description="Polar residues" evidence="1">
    <location>
        <begin position="645"/>
        <end position="655"/>
    </location>
</feature>
<feature type="compositionally biased region" description="Basic and acidic residues" evidence="1">
    <location>
        <begin position="518"/>
        <end position="533"/>
    </location>
</feature>
<sequence>SLVNGAGAAHVQVFGKTRSGGLFGKLLVRCGNTFTSIADDLVLQKYATLDMLTPNPELLTEPEEHESPEKSRAYGVDEDGLSPVSGSLGTKVSPQSWARREQEHALRCDIRELLDDAPTVSTGVPLENLDAEHSANANVESSPAMSPTPATSLCHSLSSETLFSDTSTVVPSVQGLGRGIAALLKNRQSDGIPLLGAGPSVAPTASPHLRADCGNGGASLLHPDIGSQHGFNSGSRLGPDTGIQHCPDVGSQPGSDSGSRLHADIGSPRGPDVKSPLGPNAATSSSPVVQTSSSRPRTDSGSSSHSLPPPNLGTRISALFSATDHVSSDSDASMKSQLVDDATSLDVGVRARMRTSPSAALSEILRLGRGAGTKGGEPKHVPRSSKADLEDSKAIAPAPEDDAVLPETSSVLGKGTFAVPVTPNLPQAELGTGKMLSPGRSFASPGTAAPMVFCLGRGLRLPLRPTTRSPGPVSKSLSPSQFEDIHEEPAKTPSEENASWNAPVVSCLSPPPVSAETSTERGARLSKLKDLLARRSVPLASGSGSDSSSPPAASEATVRPAPTVFQSPKGQEAKWENLAPEATSFQPAPTCLQPAPTSSQPTPTSFQPAPTSSQLAPTSSQLAPTSSQPASSDSSPSRAERLRTLLQSAKASSGSVHRGCESTKSNCSEEGSASSPPFLEKPPQPPGSREPPSGRAGDNLAPLDYSDFM</sequence>
<feature type="compositionally biased region" description="Low complexity" evidence="1">
    <location>
        <begin position="593"/>
        <end position="614"/>
    </location>
</feature>
<feature type="compositionally biased region" description="Low complexity" evidence="1">
    <location>
        <begin position="536"/>
        <end position="554"/>
    </location>
</feature>
<feature type="compositionally biased region" description="Pro residues" evidence="1">
    <location>
        <begin position="679"/>
        <end position="689"/>
    </location>
</feature>
<name>A0A147BC79_IXORI</name>
<feature type="region of interest" description="Disordered" evidence="1">
    <location>
        <begin position="220"/>
        <end position="315"/>
    </location>
</feature>
<feature type="compositionally biased region" description="Low complexity" evidence="1">
    <location>
        <begin position="623"/>
        <end position="637"/>
    </location>
</feature>
<protein>
    <submittedName>
        <fullName evidence="2">Putative cell wall protein awa1</fullName>
    </submittedName>
</protein>
<evidence type="ECO:0000256" key="1">
    <source>
        <dbReference type="SAM" id="MobiDB-lite"/>
    </source>
</evidence>
<feature type="non-terminal residue" evidence="2">
    <location>
        <position position="709"/>
    </location>
</feature>
<dbReference type="AlphaFoldDB" id="A0A147BC79"/>
<feature type="compositionally biased region" description="Polar residues" evidence="1">
    <location>
        <begin position="662"/>
        <end position="675"/>
    </location>
</feature>